<reference evidence="3" key="3">
    <citation type="submission" date="2025-08" db="UniProtKB">
        <authorList>
            <consortium name="Ensembl"/>
        </authorList>
    </citation>
    <scope>IDENTIFICATION</scope>
</reference>
<dbReference type="KEGG" id="els:105009316"/>
<evidence type="ECO:0000256" key="1">
    <source>
        <dbReference type="SAM" id="MobiDB-lite"/>
    </source>
</evidence>
<dbReference type="GeneTree" id="ENSGT00940000163467"/>
<dbReference type="Pfam" id="PF13843">
    <property type="entry name" value="DDE_Tnp_1_7"/>
    <property type="match status" value="1"/>
</dbReference>
<reference evidence="4" key="1">
    <citation type="journal article" date="2014" name="PLoS ONE">
        <title>The genome and linkage map of the northern pike (Esox lucius): conserved synteny revealed between the salmonid sister group and the Neoteleostei.</title>
        <authorList>
            <person name="Rondeau E.B."/>
            <person name="Minkley D.R."/>
            <person name="Leong J.S."/>
            <person name="Messmer A.M."/>
            <person name="Jantzen J.R."/>
            <person name="von Schalburg K.R."/>
            <person name="Lemon C."/>
            <person name="Bird N.H."/>
            <person name="Koop B.F."/>
        </authorList>
    </citation>
    <scope>NUCLEOTIDE SEQUENCE</scope>
</reference>
<dbReference type="RefSeq" id="XP_010867033.3">
    <property type="nucleotide sequence ID" value="XM_010868731.4"/>
</dbReference>
<dbReference type="PANTHER" id="PTHR46599">
    <property type="entry name" value="PIGGYBAC TRANSPOSABLE ELEMENT-DERIVED PROTEIN 4"/>
    <property type="match status" value="1"/>
</dbReference>
<feature type="region of interest" description="Disordered" evidence="1">
    <location>
        <begin position="197"/>
        <end position="252"/>
    </location>
</feature>
<dbReference type="RefSeq" id="XP_010867032.3">
    <property type="nucleotide sequence ID" value="XM_010868730.4"/>
</dbReference>
<dbReference type="Bgee" id="ENSELUG00000025543">
    <property type="expression patterns" value="Expressed in ovary and 14 other cell types or tissues"/>
</dbReference>
<feature type="compositionally biased region" description="Polar residues" evidence="1">
    <location>
        <begin position="204"/>
        <end position="213"/>
    </location>
</feature>
<evidence type="ECO:0000259" key="2">
    <source>
        <dbReference type="Pfam" id="PF13843"/>
    </source>
</evidence>
<dbReference type="AlphaFoldDB" id="A0A6Q2X4R7"/>
<dbReference type="InParanoid" id="A0A6Q2X4R7"/>
<dbReference type="RefSeq" id="XP_010867034.3">
    <property type="nucleotide sequence ID" value="XM_010868732.4"/>
</dbReference>
<name>A0A6Q2X4R7_ESOLU</name>
<keyword evidence="4" id="KW-1185">Reference proteome</keyword>
<dbReference type="InterPro" id="IPR029526">
    <property type="entry name" value="PGBD"/>
</dbReference>
<feature type="compositionally biased region" description="Polar residues" evidence="1">
    <location>
        <begin position="148"/>
        <end position="159"/>
    </location>
</feature>
<dbReference type="GeneID" id="105009316"/>
<sequence>MMEREKVLDQIVKTRDNPFGCSSRRREKRNKVNSTDEKEGTVGDYNWNGNSSESDSSYVYFENELDQLLDQEEHDNRWNEHSEIVDANRTEDNCLPKVTVFSQTNERVSPLSSFIDSEFEDELDRLLNQEEDDDSQTKPSETVDMKESSSNTINVSQTRVRGFSFHPTEVSRSSEDEQDAYSFVKDAIKTVSKAAIKKGRKKVSPQSSPSLASTPAKCRRNADPALPLTSGSERRWRTEDEPDLQPKLFPFKPARNPGPQLDAQKNYTPLEVFQLFFSKDVVDTLCLNTNKNAQRRQKQRFKEPWRTISVEEMYKYLSIIIYMGLLNVHNVSDYWVENRLYGIPFCRSVMTMSRFRAITYSLHMSDPAEDEENDKKKGTAGYDQLMRIKPLKDQILEACRTLYHPFQNLSIDELMVRSKSRNCLKKSFESEHERYGFKVYVLADSRNGYTWDFNIFVGKNPSASGKGDSYDAVMNLLNVPCLGTGYHIYLNKDFTSATLLRDLYRKHLGACGTIREQYMGLSGVQENSMAPTTKRGTINWLRDGELLFTKWMDARPVTMCSTIHKAFAEEQVQRRKQLEDGTWLTQSLPAPEQVKPYNLYVGGVDLCGSLIKCYSVAQKTMKWYKTFFFHFVDVAVVNSWLMHKDLAVTSSKKPMAQKQFREKLCSQLAGITPSGSVQEKRWEGHDEELSKQQVEQQYEQLMEQQYEKQGKWWVEQHYKFEQQCKQQNEIKTDQQFEEEREEEEREEEELEFGSMCCPVPTHDPTIVESWKKASVGRKNCRFCKQKTVWQCESCRVALCIIPERNCFRLWHINKDKKEHDSGE</sequence>
<reference evidence="3" key="2">
    <citation type="submission" date="2020-02" db="EMBL/GenBank/DDBJ databases">
        <title>Esox lucius (northern pike) genome, fEsoLuc1, primary haplotype.</title>
        <authorList>
            <person name="Myers G."/>
            <person name="Karagic N."/>
            <person name="Meyer A."/>
            <person name="Pippel M."/>
            <person name="Reichard M."/>
            <person name="Winkler S."/>
            <person name="Tracey A."/>
            <person name="Sims Y."/>
            <person name="Howe K."/>
            <person name="Rhie A."/>
            <person name="Formenti G."/>
            <person name="Durbin R."/>
            <person name="Fedrigo O."/>
            <person name="Jarvis E.D."/>
        </authorList>
    </citation>
    <scope>NUCLEOTIDE SEQUENCE [LARGE SCALE GENOMIC DNA]</scope>
</reference>
<dbReference type="Ensembl" id="ENSELUT00000075344.2">
    <property type="protein sequence ID" value="ENSELUP00000048222.2"/>
    <property type="gene ID" value="ENSELUG00000025543.2"/>
</dbReference>
<protein>
    <recommendedName>
        <fullName evidence="2">PiggyBac transposable element-derived protein domain-containing protein</fullName>
    </recommendedName>
</protein>
<organism evidence="3 4">
    <name type="scientific">Esox lucius</name>
    <name type="common">Northern pike</name>
    <dbReference type="NCBI Taxonomy" id="8010"/>
    <lineage>
        <taxon>Eukaryota</taxon>
        <taxon>Metazoa</taxon>
        <taxon>Chordata</taxon>
        <taxon>Craniata</taxon>
        <taxon>Vertebrata</taxon>
        <taxon>Euteleostomi</taxon>
        <taxon>Actinopterygii</taxon>
        <taxon>Neopterygii</taxon>
        <taxon>Teleostei</taxon>
        <taxon>Protacanthopterygii</taxon>
        <taxon>Esociformes</taxon>
        <taxon>Esocidae</taxon>
        <taxon>Esox</taxon>
    </lineage>
</organism>
<dbReference type="PANTHER" id="PTHR46599:SF3">
    <property type="entry name" value="PIGGYBAC TRANSPOSABLE ELEMENT-DERIVED PROTEIN 4"/>
    <property type="match status" value="1"/>
</dbReference>
<dbReference type="Proteomes" id="UP000265140">
    <property type="component" value="Chromosome 3"/>
</dbReference>
<evidence type="ECO:0000313" key="4">
    <source>
        <dbReference type="Proteomes" id="UP000265140"/>
    </source>
</evidence>
<evidence type="ECO:0000313" key="3">
    <source>
        <dbReference type="Ensembl" id="ENSELUP00000048222.2"/>
    </source>
</evidence>
<feature type="region of interest" description="Disordered" evidence="1">
    <location>
        <begin position="128"/>
        <end position="160"/>
    </location>
</feature>
<reference evidence="3" key="4">
    <citation type="submission" date="2025-09" db="UniProtKB">
        <authorList>
            <consortium name="Ensembl"/>
        </authorList>
    </citation>
    <scope>IDENTIFICATION</scope>
</reference>
<feature type="compositionally biased region" description="Basic and acidic residues" evidence="1">
    <location>
        <begin position="1"/>
        <end position="16"/>
    </location>
</feature>
<feature type="region of interest" description="Disordered" evidence="1">
    <location>
        <begin position="1"/>
        <end position="53"/>
    </location>
</feature>
<proteinExistence type="predicted"/>
<feature type="domain" description="PiggyBac transposable element-derived protein" evidence="2">
    <location>
        <begin position="268"/>
        <end position="640"/>
    </location>
</feature>
<accession>A0A6Q2X4R7</accession>